<dbReference type="AlphaFoldDB" id="A0A835BJD4"/>
<dbReference type="PANTHER" id="PTHR35546:SF106">
    <property type="entry name" value="DUF1618 DOMAIN-CONTAINING PROTEIN"/>
    <property type="match status" value="1"/>
</dbReference>
<evidence type="ECO:0000313" key="3">
    <source>
        <dbReference type="Proteomes" id="UP000636709"/>
    </source>
</evidence>
<proteinExistence type="predicted"/>
<dbReference type="InterPro" id="IPR055290">
    <property type="entry name" value="At3g26010-like"/>
</dbReference>
<feature type="domain" description="F-box" evidence="1">
    <location>
        <begin position="9"/>
        <end position="59"/>
    </location>
</feature>
<dbReference type="PROSITE" id="PS50181">
    <property type="entry name" value="FBOX"/>
    <property type="match status" value="1"/>
</dbReference>
<dbReference type="OrthoDB" id="651818at2759"/>
<reference evidence="2" key="1">
    <citation type="submission" date="2020-07" db="EMBL/GenBank/DDBJ databases">
        <title>Genome sequence and genetic diversity analysis of an under-domesticated orphan crop, white fonio (Digitaria exilis).</title>
        <authorList>
            <person name="Bennetzen J.L."/>
            <person name="Chen S."/>
            <person name="Ma X."/>
            <person name="Wang X."/>
            <person name="Yssel A.E.J."/>
            <person name="Chaluvadi S.R."/>
            <person name="Johnson M."/>
            <person name="Gangashetty P."/>
            <person name="Hamidou F."/>
            <person name="Sanogo M.D."/>
            <person name="Zwaenepoel A."/>
            <person name="Wallace J."/>
            <person name="Van De Peer Y."/>
            <person name="Van Deynze A."/>
        </authorList>
    </citation>
    <scope>NUCLEOTIDE SEQUENCE</scope>
    <source>
        <tissue evidence="2">Leaves</tissue>
    </source>
</reference>
<gene>
    <name evidence="2" type="ORF">HU200_032966</name>
</gene>
<accession>A0A835BJD4</accession>
<dbReference type="EMBL" id="JACEFO010001785">
    <property type="protein sequence ID" value="KAF8702582.1"/>
    <property type="molecule type" value="Genomic_DNA"/>
</dbReference>
<name>A0A835BJD4_9POAL</name>
<sequence length="407" mass="45451">MDHPKRSTAAAAPSLPDDALVEILSRLPAKSLCRFKCVSVAWRDLIVDRLRCNRLPQTLEGFFYVFDGDDEAQGGSSDAGAVSPDHAVHGRFINTLGKPSPLASFSFLAKQPGIEKFGLLHSCNSLLLFGHRRAGDSYDSLGYIVCNPATERWVAVPSSGWRPDDDDESEDSDSETSCTFTYLVFDPAVSSHFQLVQFWVGKTKWVHGVHTYSSETGMWCRRLSTWGDDFVAFFAGSAFVGGMPHFNDTSYCGWEPELEIIVAVDGEGANCRLIIGPEKLCDVAFVGQSQGRLHYVNEHGDSTDEMTGLSIWVLQDYDKEEWVLKHSVTFLQLFGRTSCQVQYDYSVVAIHPDRNLIFFFQHWDLKLISYDMDSEEVCTLCTLGVCPQDILPYVPYFAESMALAGKH</sequence>
<dbReference type="InterPro" id="IPR001810">
    <property type="entry name" value="F-box_dom"/>
</dbReference>
<evidence type="ECO:0000313" key="2">
    <source>
        <dbReference type="EMBL" id="KAF8702582.1"/>
    </source>
</evidence>
<dbReference type="Proteomes" id="UP000636709">
    <property type="component" value="Unassembled WGS sequence"/>
</dbReference>
<dbReference type="InterPro" id="IPR056592">
    <property type="entry name" value="Beta-prop_At3g26010-like"/>
</dbReference>
<dbReference type="PANTHER" id="PTHR35546">
    <property type="entry name" value="F-BOX PROTEIN INTERACTION DOMAIN PROTEIN-RELATED"/>
    <property type="match status" value="1"/>
</dbReference>
<dbReference type="Pfam" id="PF00646">
    <property type="entry name" value="F-box"/>
    <property type="match status" value="1"/>
</dbReference>
<dbReference type="CDD" id="cd22157">
    <property type="entry name" value="F-box_AtFBW1-like"/>
    <property type="match status" value="1"/>
</dbReference>
<dbReference type="InterPro" id="IPR036047">
    <property type="entry name" value="F-box-like_dom_sf"/>
</dbReference>
<evidence type="ECO:0000259" key="1">
    <source>
        <dbReference type="PROSITE" id="PS50181"/>
    </source>
</evidence>
<organism evidence="2 3">
    <name type="scientific">Digitaria exilis</name>
    <dbReference type="NCBI Taxonomy" id="1010633"/>
    <lineage>
        <taxon>Eukaryota</taxon>
        <taxon>Viridiplantae</taxon>
        <taxon>Streptophyta</taxon>
        <taxon>Embryophyta</taxon>
        <taxon>Tracheophyta</taxon>
        <taxon>Spermatophyta</taxon>
        <taxon>Magnoliopsida</taxon>
        <taxon>Liliopsida</taxon>
        <taxon>Poales</taxon>
        <taxon>Poaceae</taxon>
        <taxon>PACMAD clade</taxon>
        <taxon>Panicoideae</taxon>
        <taxon>Panicodae</taxon>
        <taxon>Paniceae</taxon>
        <taxon>Anthephorinae</taxon>
        <taxon>Digitaria</taxon>
    </lineage>
</organism>
<dbReference type="Gene3D" id="1.20.1280.50">
    <property type="match status" value="1"/>
</dbReference>
<dbReference type="SUPFAM" id="SSF81383">
    <property type="entry name" value="F-box domain"/>
    <property type="match status" value="1"/>
</dbReference>
<keyword evidence="3" id="KW-1185">Reference proteome</keyword>
<protein>
    <recommendedName>
        <fullName evidence="1">F-box domain-containing protein</fullName>
    </recommendedName>
</protein>
<comment type="caution">
    <text evidence="2">The sequence shown here is derived from an EMBL/GenBank/DDBJ whole genome shotgun (WGS) entry which is preliminary data.</text>
</comment>
<dbReference type="SMART" id="SM00256">
    <property type="entry name" value="FBOX"/>
    <property type="match status" value="1"/>
</dbReference>
<dbReference type="Pfam" id="PF24750">
    <property type="entry name" value="b-prop_At3g26010-like"/>
    <property type="match status" value="1"/>
</dbReference>